<evidence type="ECO:0000313" key="2">
    <source>
        <dbReference type="EMBL" id="PLW50373.1"/>
    </source>
</evidence>
<evidence type="ECO:0000313" key="3">
    <source>
        <dbReference type="Proteomes" id="UP000235392"/>
    </source>
</evidence>
<protein>
    <submittedName>
        <fullName evidence="2">Uncharacterized protein</fullName>
    </submittedName>
</protein>
<evidence type="ECO:0000256" key="1">
    <source>
        <dbReference type="SAM" id="MobiDB-lite"/>
    </source>
</evidence>
<gene>
    <name evidence="2" type="ORF">PCASD_01650</name>
</gene>
<proteinExistence type="predicted"/>
<name>A0A2N5VK55_9BASI</name>
<dbReference type="EMBL" id="PGCI01000011">
    <property type="protein sequence ID" value="PLW50373.1"/>
    <property type="molecule type" value="Genomic_DNA"/>
</dbReference>
<accession>A0A2N5VK55</accession>
<dbReference type="Proteomes" id="UP000235392">
    <property type="component" value="Unassembled WGS sequence"/>
</dbReference>
<organism evidence="2 3">
    <name type="scientific">Puccinia coronata f. sp. avenae</name>
    <dbReference type="NCBI Taxonomy" id="200324"/>
    <lineage>
        <taxon>Eukaryota</taxon>
        <taxon>Fungi</taxon>
        <taxon>Dikarya</taxon>
        <taxon>Basidiomycota</taxon>
        <taxon>Pucciniomycotina</taxon>
        <taxon>Pucciniomycetes</taxon>
        <taxon>Pucciniales</taxon>
        <taxon>Pucciniaceae</taxon>
        <taxon>Puccinia</taxon>
    </lineage>
</organism>
<feature type="region of interest" description="Disordered" evidence="1">
    <location>
        <begin position="48"/>
        <end position="85"/>
    </location>
</feature>
<comment type="caution">
    <text evidence="2">The sequence shown here is derived from an EMBL/GenBank/DDBJ whole genome shotgun (WGS) entry which is preliminary data.</text>
</comment>
<dbReference type="AlphaFoldDB" id="A0A2N5VK55"/>
<sequence>MLAKGSRQAVVYRHTYQGLLASRSVHLLAIGLRQAGEYACREPLSTRSIDTYSPRDLGERVHNSSPRALGDQVHTCSPRAPVSSR</sequence>
<reference evidence="2 3" key="1">
    <citation type="submission" date="2017-11" db="EMBL/GenBank/DDBJ databases">
        <title>De novo assembly and phasing of dikaryotic genomes from two isolates of Puccinia coronata f. sp. avenae, the causal agent of oat crown rust.</title>
        <authorList>
            <person name="Miller M.E."/>
            <person name="Zhang Y."/>
            <person name="Omidvar V."/>
            <person name="Sperschneider J."/>
            <person name="Schwessinger B."/>
            <person name="Raley C."/>
            <person name="Palmer J.M."/>
            <person name="Garnica D."/>
            <person name="Upadhyaya N."/>
            <person name="Rathjen J."/>
            <person name="Taylor J.M."/>
            <person name="Park R.F."/>
            <person name="Dodds P.N."/>
            <person name="Hirsch C.D."/>
            <person name="Kianian S.F."/>
            <person name="Figueroa M."/>
        </authorList>
    </citation>
    <scope>NUCLEOTIDE SEQUENCE [LARGE SCALE GENOMIC DNA]</scope>
    <source>
        <strain evidence="2">12SD80</strain>
    </source>
</reference>